<proteinExistence type="predicted"/>
<keyword evidence="3" id="KW-1185">Reference proteome</keyword>
<evidence type="ECO:0008006" key="4">
    <source>
        <dbReference type="Google" id="ProtNLM"/>
    </source>
</evidence>
<accession>A0A5C8KBU0</accession>
<gene>
    <name evidence="2" type="ORF">FVR03_04240</name>
</gene>
<keyword evidence="1" id="KW-0732">Signal</keyword>
<dbReference type="OrthoDB" id="883248at2"/>
<feature type="chain" id="PRO_5022809027" description="DUF3575 domain-containing protein" evidence="1">
    <location>
        <begin position="20"/>
        <end position="208"/>
    </location>
</feature>
<dbReference type="AlphaFoldDB" id="A0A5C8KBU0"/>
<evidence type="ECO:0000313" key="3">
    <source>
        <dbReference type="Proteomes" id="UP000321926"/>
    </source>
</evidence>
<dbReference type="Proteomes" id="UP000321926">
    <property type="component" value="Unassembled WGS sequence"/>
</dbReference>
<evidence type="ECO:0000313" key="2">
    <source>
        <dbReference type="EMBL" id="TXK50869.1"/>
    </source>
</evidence>
<sequence length="208" mass="23519">MKHIYLLILFTAFSWAAYAQSYEGVEPEGPEETPELNKLLKAELGLHGIGLSYELPVSAKFLVDISGGLGAGYAVTKGSYYTDSFSSTWIFIDPVVYVKAGGRYLYNRSKRFEKLKSVRNNAGNFIGFQTKYTTQRAFNNNVFDQMAEPLNRTWLNEIHWGIQRDMSEKILFNLHLGIGYAADLDFRNSIAYPAIGATFSYILHKKSI</sequence>
<organism evidence="2 3">
    <name type="scientific">Pontibacter qinzhouensis</name>
    <dbReference type="NCBI Taxonomy" id="2603253"/>
    <lineage>
        <taxon>Bacteria</taxon>
        <taxon>Pseudomonadati</taxon>
        <taxon>Bacteroidota</taxon>
        <taxon>Cytophagia</taxon>
        <taxon>Cytophagales</taxon>
        <taxon>Hymenobacteraceae</taxon>
        <taxon>Pontibacter</taxon>
    </lineage>
</organism>
<feature type="signal peptide" evidence="1">
    <location>
        <begin position="1"/>
        <end position="19"/>
    </location>
</feature>
<comment type="caution">
    <text evidence="2">The sequence shown here is derived from an EMBL/GenBank/DDBJ whole genome shotgun (WGS) entry which is preliminary data.</text>
</comment>
<dbReference type="EMBL" id="VRTY01000010">
    <property type="protein sequence ID" value="TXK50869.1"/>
    <property type="molecule type" value="Genomic_DNA"/>
</dbReference>
<protein>
    <recommendedName>
        <fullName evidence="4">DUF3575 domain-containing protein</fullName>
    </recommendedName>
</protein>
<reference evidence="2 3" key="1">
    <citation type="submission" date="2019-08" db="EMBL/GenBank/DDBJ databases">
        <authorList>
            <person name="Shi S."/>
        </authorList>
    </citation>
    <scope>NUCLEOTIDE SEQUENCE [LARGE SCALE GENOMIC DNA]</scope>
    <source>
        <strain evidence="2 3">GY10130</strain>
    </source>
</reference>
<evidence type="ECO:0000256" key="1">
    <source>
        <dbReference type="SAM" id="SignalP"/>
    </source>
</evidence>
<dbReference type="RefSeq" id="WP_147920522.1">
    <property type="nucleotide sequence ID" value="NZ_VRTY01000010.1"/>
</dbReference>
<name>A0A5C8KBU0_9BACT</name>